<dbReference type="EMBL" id="JPKZ01002786">
    <property type="protein sequence ID" value="KHN75013.1"/>
    <property type="molecule type" value="Genomic_DNA"/>
</dbReference>
<feature type="non-terminal residue" evidence="1">
    <location>
        <position position="128"/>
    </location>
</feature>
<organism evidence="1 2">
    <name type="scientific">Toxocara canis</name>
    <name type="common">Canine roundworm</name>
    <dbReference type="NCBI Taxonomy" id="6265"/>
    <lineage>
        <taxon>Eukaryota</taxon>
        <taxon>Metazoa</taxon>
        <taxon>Ecdysozoa</taxon>
        <taxon>Nematoda</taxon>
        <taxon>Chromadorea</taxon>
        <taxon>Rhabditida</taxon>
        <taxon>Spirurina</taxon>
        <taxon>Ascaridomorpha</taxon>
        <taxon>Ascaridoidea</taxon>
        <taxon>Toxocaridae</taxon>
        <taxon>Toxocara</taxon>
    </lineage>
</organism>
<accession>A0A0B2UZT9</accession>
<sequence>SSLRSTDETLSSVRCCCATALTITLLFTRFTNSLFEKHIMTTLCLHICVSIYMSMFQSDCFNSEETIAFCRQLQKNSSTRKRSYSLERSKELHAIYGQLGCISTSGVNEEENLFKRSIRTTLEFLLFP</sequence>
<evidence type="ECO:0000313" key="1">
    <source>
        <dbReference type="EMBL" id="KHN75013.1"/>
    </source>
</evidence>
<evidence type="ECO:0000313" key="2">
    <source>
        <dbReference type="Proteomes" id="UP000031036"/>
    </source>
</evidence>
<comment type="caution">
    <text evidence="1">The sequence shown here is derived from an EMBL/GenBank/DDBJ whole genome shotgun (WGS) entry which is preliminary data.</text>
</comment>
<proteinExistence type="predicted"/>
<name>A0A0B2UZT9_TOXCA</name>
<protein>
    <submittedName>
        <fullName evidence="1">Uncharacterized protein</fullName>
    </submittedName>
</protein>
<keyword evidence="2" id="KW-1185">Reference proteome</keyword>
<dbReference type="Proteomes" id="UP000031036">
    <property type="component" value="Unassembled WGS sequence"/>
</dbReference>
<dbReference type="AlphaFoldDB" id="A0A0B2UZT9"/>
<reference evidence="1 2" key="1">
    <citation type="submission" date="2014-11" db="EMBL/GenBank/DDBJ databases">
        <title>Genetic blueprint of the zoonotic pathogen Toxocara canis.</title>
        <authorList>
            <person name="Zhu X.-Q."/>
            <person name="Korhonen P.K."/>
            <person name="Cai H."/>
            <person name="Young N.D."/>
            <person name="Nejsum P."/>
            <person name="von Samson-Himmelstjerna G."/>
            <person name="Boag P.R."/>
            <person name="Tan P."/>
            <person name="Li Q."/>
            <person name="Min J."/>
            <person name="Yang Y."/>
            <person name="Wang X."/>
            <person name="Fang X."/>
            <person name="Hall R.S."/>
            <person name="Hofmann A."/>
            <person name="Sternberg P.W."/>
            <person name="Jex A.R."/>
            <person name="Gasser R.B."/>
        </authorList>
    </citation>
    <scope>NUCLEOTIDE SEQUENCE [LARGE SCALE GENOMIC DNA]</scope>
    <source>
        <strain evidence="1">PN_DK_2014</strain>
    </source>
</reference>
<gene>
    <name evidence="1" type="ORF">Tcan_00995</name>
</gene>
<feature type="non-terminal residue" evidence="1">
    <location>
        <position position="1"/>
    </location>
</feature>